<keyword evidence="1" id="KW-0378">Hydrolase</keyword>
<organism evidence="3 4">
    <name type="scientific">Reyranella aquatilis</name>
    <dbReference type="NCBI Taxonomy" id="2035356"/>
    <lineage>
        <taxon>Bacteria</taxon>
        <taxon>Pseudomonadati</taxon>
        <taxon>Pseudomonadota</taxon>
        <taxon>Alphaproteobacteria</taxon>
        <taxon>Hyphomicrobiales</taxon>
        <taxon>Reyranellaceae</taxon>
        <taxon>Reyranella</taxon>
    </lineage>
</organism>
<sequence>MLKDSGHLLERDAEFANRHGYSKHKPALPLYTVADAESAIRHIEAVDFRKAFSPIDGVTAQMFPAGHILGAAMIRLNQGETSILFSGDLGRPDDPIMLEPEARLLADYLVVESTYGNRKHDDVDPEVSLTETVTATVKRGGTVIVPAFAVGRAQSLLYYLHRLKKKKALPDVPIFLDSPMAVDASEIFCRHLGDHKLAAGECRELCATAHYVRGAEESKALDRQAMPSIIISASGMATGGRILHHLKALASDERNTILLTGFQASGTRGAQLLAGSRQLSIHGQVVPVNASIEAMHMLSAHADADEIIRWLTPGGHRPRQTFVVHGEVSASDTLCHRIRTELSWEAQAPEYAETFNL</sequence>
<name>A0ABS8L0Y3_9HYPH</name>
<dbReference type="SMART" id="SM01027">
    <property type="entry name" value="Beta-Casp"/>
    <property type="match status" value="1"/>
</dbReference>
<dbReference type="Proteomes" id="UP001198862">
    <property type="component" value="Unassembled WGS sequence"/>
</dbReference>
<dbReference type="SUPFAM" id="SSF56281">
    <property type="entry name" value="Metallo-hydrolase/oxidoreductase"/>
    <property type="match status" value="1"/>
</dbReference>
<accession>A0ABS8L0Y3</accession>
<gene>
    <name evidence="3" type="ORF">LJ725_21010</name>
</gene>
<comment type="caution">
    <text evidence="3">The sequence shown here is derived from an EMBL/GenBank/DDBJ whole genome shotgun (WGS) entry which is preliminary data.</text>
</comment>
<dbReference type="Gene3D" id="3.40.50.10890">
    <property type="match status" value="1"/>
</dbReference>
<evidence type="ECO:0000313" key="3">
    <source>
        <dbReference type="EMBL" id="MCC8431461.1"/>
    </source>
</evidence>
<dbReference type="InterPro" id="IPR036866">
    <property type="entry name" value="RibonucZ/Hydroxyglut_hydro"/>
</dbReference>
<dbReference type="Pfam" id="PF07521">
    <property type="entry name" value="RMMBL"/>
    <property type="match status" value="1"/>
</dbReference>
<dbReference type="EMBL" id="JAJISD010000010">
    <property type="protein sequence ID" value="MCC8431461.1"/>
    <property type="molecule type" value="Genomic_DNA"/>
</dbReference>
<dbReference type="InterPro" id="IPR022712">
    <property type="entry name" value="Beta_Casp"/>
</dbReference>
<evidence type="ECO:0000256" key="1">
    <source>
        <dbReference type="ARBA" id="ARBA00022801"/>
    </source>
</evidence>
<dbReference type="Pfam" id="PF10996">
    <property type="entry name" value="Beta-Casp"/>
    <property type="match status" value="1"/>
</dbReference>
<dbReference type="InterPro" id="IPR011108">
    <property type="entry name" value="RMMBL"/>
</dbReference>
<protein>
    <submittedName>
        <fullName evidence="3">MBL fold metallo-hydrolase</fullName>
    </submittedName>
</protein>
<feature type="domain" description="Beta-Casp" evidence="2">
    <location>
        <begin position="153"/>
        <end position="272"/>
    </location>
</feature>
<dbReference type="RefSeq" id="WP_230552780.1">
    <property type="nucleotide sequence ID" value="NZ_JAJISD010000010.1"/>
</dbReference>
<dbReference type="PANTHER" id="PTHR11203">
    <property type="entry name" value="CLEAVAGE AND POLYADENYLATION SPECIFICITY FACTOR FAMILY MEMBER"/>
    <property type="match status" value="1"/>
</dbReference>
<reference evidence="3 4" key="1">
    <citation type="submission" date="2021-11" db="EMBL/GenBank/DDBJ databases">
        <authorList>
            <person name="Lee D.-H."/>
            <person name="Kim S.-B."/>
        </authorList>
    </citation>
    <scope>NUCLEOTIDE SEQUENCE [LARGE SCALE GENOMIC DNA]</scope>
    <source>
        <strain evidence="3 4">KCTC 52223</strain>
    </source>
</reference>
<evidence type="ECO:0000313" key="4">
    <source>
        <dbReference type="Proteomes" id="UP001198862"/>
    </source>
</evidence>
<keyword evidence="4" id="KW-1185">Reference proteome</keyword>
<dbReference type="PANTHER" id="PTHR11203:SF37">
    <property type="entry name" value="INTEGRATOR COMPLEX SUBUNIT 11"/>
    <property type="match status" value="1"/>
</dbReference>
<evidence type="ECO:0000259" key="2">
    <source>
        <dbReference type="SMART" id="SM01027"/>
    </source>
</evidence>
<proteinExistence type="predicted"/>
<dbReference type="InterPro" id="IPR050698">
    <property type="entry name" value="MBL"/>
</dbReference>